<keyword evidence="2" id="KW-1185">Reference proteome</keyword>
<dbReference type="eggNOG" id="ENOG502SPBI">
    <property type="taxonomic scope" value="Eukaryota"/>
</dbReference>
<dbReference type="PaxDb" id="2850-Phatr48902"/>
<evidence type="ECO:0000313" key="2">
    <source>
        <dbReference type="Proteomes" id="UP000000759"/>
    </source>
</evidence>
<dbReference type="RefSeq" id="XP_002183397.1">
    <property type="nucleotide sequence ID" value="XM_002183361.1"/>
</dbReference>
<reference evidence="1 2" key="1">
    <citation type="journal article" date="2008" name="Nature">
        <title>The Phaeodactylum genome reveals the evolutionary history of diatom genomes.</title>
        <authorList>
            <person name="Bowler C."/>
            <person name="Allen A.E."/>
            <person name="Badger J.H."/>
            <person name="Grimwood J."/>
            <person name="Jabbari K."/>
            <person name="Kuo A."/>
            <person name="Maheswari U."/>
            <person name="Martens C."/>
            <person name="Maumus F."/>
            <person name="Otillar R.P."/>
            <person name="Rayko E."/>
            <person name="Salamov A."/>
            <person name="Vandepoele K."/>
            <person name="Beszteri B."/>
            <person name="Gruber A."/>
            <person name="Heijde M."/>
            <person name="Katinka M."/>
            <person name="Mock T."/>
            <person name="Valentin K."/>
            <person name="Verret F."/>
            <person name="Berges J.A."/>
            <person name="Brownlee C."/>
            <person name="Cadoret J.P."/>
            <person name="Chiovitti A."/>
            <person name="Choi C.J."/>
            <person name="Coesel S."/>
            <person name="De Martino A."/>
            <person name="Detter J.C."/>
            <person name="Durkin C."/>
            <person name="Falciatore A."/>
            <person name="Fournet J."/>
            <person name="Haruta M."/>
            <person name="Huysman M.J."/>
            <person name="Jenkins B.D."/>
            <person name="Jiroutova K."/>
            <person name="Jorgensen R.E."/>
            <person name="Joubert Y."/>
            <person name="Kaplan A."/>
            <person name="Kroger N."/>
            <person name="Kroth P.G."/>
            <person name="La Roche J."/>
            <person name="Lindquist E."/>
            <person name="Lommer M."/>
            <person name="Martin-Jezequel V."/>
            <person name="Lopez P.J."/>
            <person name="Lucas S."/>
            <person name="Mangogna M."/>
            <person name="McGinnis K."/>
            <person name="Medlin L.K."/>
            <person name="Montsant A."/>
            <person name="Oudot-Le Secq M.P."/>
            <person name="Napoli C."/>
            <person name="Obornik M."/>
            <person name="Parker M.S."/>
            <person name="Petit J.L."/>
            <person name="Porcel B.M."/>
            <person name="Poulsen N."/>
            <person name="Robison M."/>
            <person name="Rychlewski L."/>
            <person name="Rynearson T.A."/>
            <person name="Schmutz J."/>
            <person name="Shapiro H."/>
            <person name="Siaut M."/>
            <person name="Stanley M."/>
            <person name="Sussman M.R."/>
            <person name="Taylor A.R."/>
            <person name="Vardi A."/>
            <person name="von Dassow P."/>
            <person name="Vyverman W."/>
            <person name="Willis A."/>
            <person name="Wyrwicz L.S."/>
            <person name="Rokhsar D.S."/>
            <person name="Weissenbach J."/>
            <person name="Armbrust E.V."/>
            <person name="Green B.R."/>
            <person name="Van de Peer Y."/>
            <person name="Grigoriev I.V."/>
        </authorList>
    </citation>
    <scope>NUCLEOTIDE SEQUENCE [LARGE SCALE GENOMIC DNA]</scope>
    <source>
        <strain evidence="1 2">CCAP 1055/1</strain>
    </source>
</reference>
<organism evidence="1 2">
    <name type="scientific">Phaeodactylum tricornutum (strain CCAP 1055/1)</name>
    <dbReference type="NCBI Taxonomy" id="556484"/>
    <lineage>
        <taxon>Eukaryota</taxon>
        <taxon>Sar</taxon>
        <taxon>Stramenopiles</taxon>
        <taxon>Ochrophyta</taxon>
        <taxon>Bacillariophyta</taxon>
        <taxon>Bacillariophyceae</taxon>
        <taxon>Bacillariophycidae</taxon>
        <taxon>Naviculales</taxon>
        <taxon>Phaeodactylaceae</taxon>
        <taxon>Phaeodactylum</taxon>
    </lineage>
</organism>
<dbReference type="HOGENOM" id="CLU_378372_0_0_1"/>
<dbReference type="InParanoid" id="B7G8T0"/>
<evidence type="ECO:0000313" key="1">
    <source>
        <dbReference type="EMBL" id="EEC45097.1"/>
    </source>
</evidence>
<proteinExistence type="predicted"/>
<dbReference type="EMBL" id="CM000621">
    <property type="protein sequence ID" value="EEC45097.1"/>
    <property type="molecule type" value="Genomic_DNA"/>
</dbReference>
<dbReference type="Proteomes" id="UP000000759">
    <property type="component" value="Chromosome 19"/>
</dbReference>
<accession>B7G8T0</accession>
<name>B7G8T0_PHATC</name>
<dbReference type="GeneID" id="7195176"/>
<dbReference type="OrthoDB" id="47753at2759"/>
<reference evidence="2" key="2">
    <citation type="submission" date="2008-08" db="EMBL/GenBank/DDBJ databases">
        <authorList>
            <consortium name="Diatom Consortium"/>
            <person name="Grigoriev I."/>
            <person name="Grimwood J."/>
            <person name="Kuo A."/>
            <person name="Otillar R.P."/>
            <person name="Salamov A."/>
            <person name="Detter J.C."/>
            <person name="Lindquist E."/>
            <person name="Shapiro H."/>
            <person name="Lucas S."/>
            <person name="Glavina del Rio T."/>
            <person name="Pitluck S."/>
            <person name="Rokhsar D."/>
            <person name="Bowler C."/>
        </authorList>
    </citation>
    <scope>GENOME REANNOTATION</scope>
    <source>
        <strain evidence="2">CCAP 1055/1</strain>
    </source>
</reference>
<protein>
    <submittedName>
        <fullName evidence="1">Uncharacterized protein</fullName>
    </submittedName>
</protein>
<dbReference type="OMA" id="VDSEWAN"/>
<dbReference type="AlphaFoldDB" id="B7G8T0"/>
<sequence>MSGGPARQRNPCERYLKWPPTRIRHAVLLSALLGQSADTKGRAFSFKASNSFAPRSITNTKGDSMIEHLAQHVEFRSSIDQTIQELQRHIPVVVSRPLETHVAQRTYTTDTKLVVSSEELGDIELVSSLEELVTLTNTIVMAVQVSARASNFLSLLGVNASSTARATANVKSRVALDPSLKSLQVKWKTELFPLVGQAMSTPGNKNKSRCSSSAMSTLEGLSELILDQESGKIDTHRLLRVQWNGQDQDATTIGQTLSLLRQTIQNFQKSPFGQTFGSGTLNLFNQIRDGYLYESTEQLPTESNASSTAPLFVLLTPATNRTKGFTWVPVQDYNFSRHSTGESSSSPENVFQSTSMPLPGTDTWTQYAASFQAIRRFVSETIPNLSQQANVELIRSLFLPTARFYTVDESLLLEGSYRIANFYQSLAAVRSRTFGSWNLDHVELIYTDGDNFGYSVSNSSRTQVRIYYTTTTGFPGTTSAITASGCDRYVLIPDMDGSLETGAISANWKIGEVHQEKVSIAGNDSPLEALWAMRSIATAVETGRFRNNEDALWKTLLQRLNNGIIASSVPLEANSYEYKKVLPDAQSPLVRSDQTASMVYRIMTNLHLEMISLVNDTDMAATLNPNLCPPAAEYMTDNVKLLGYIGEVLLSGRRMYTNSVVFFMRSLKSAIHSGRLLVAKEPDVHVELKATGDVRLDFTLHMTFLPLAGLPGLNRIAGTDKANGLGASVPLTVKVVSDYLLDHHTGRIMQHRLVESRINGQLTPGDIISRWIQRQRGEELASPDETVWLQDLMDTVRWLETMNGSTKKSKK</sequence>
<gene>
    <name evidence="1" type="ORF">PHATRDRAFT_48902</name>
</gene>
<dbReference type="KEGG" id="pti:PHATRDRAFT_48902"/>